<evidence type="ECO:0000313" key="3">
    <source>
        <dbReference type="Proteomes" id="UP000054564"/>
    </source>
</evidence>
<reference evidence="3" key="1">
    <citation type="submission" date="2014-03" db="EMBL/GenBank/DDBJ databases">
        <title>The Genome Sequence of Puccinia striiformis f. sp. tritici PST-78.</title>
        <authorList>
            <consortium name="The Broad Institute Genome Sequencing Platform"/>
            <person name="Cuomo C."/>
            <person name="Hulbert S."/>
            <person name="Chen X."/>
            <person name="Walker B."/>
            <person name="Young S.K."/>
            <person name="Zeng Q."/>
            <person name="Gargeya S."/>
            <person name="Fitzgerald M."/>
            <person name="Haas B."/>
            <person name="Abouelleil A."/>
            <person name="Alvarado L."/>
            <person name="Arachchi H.M."/>
            <person name="Berlin A.M."/>
            <person name="Chapman S.B."/>
            <person name="Goldberg J."/>
            <person name="Griggs A."/>
            <person name="Gujja S."/>
            <person name="Hansen M."/>
            <person name="Howarth C."/>
            <person name="Imamovic A."/>
            <person name="Larimer J."/>
            <person name="McCowan C."/>
            <person name="Montmayeur A."/>
            <person name="Murphy C."/>
            <person name="Neiman D."/>
            <person name="Pearson M."/>
            <person name="Priest M."/>
            <person name="Roberts A."/>
            <person name="Saif S."/>
            <person name="Shea T."/>
            <person name="Sisk P."/>
            <person name="Sykes S."/>
            <person name="Wortman J."/>
            <person name="Nusbaum C."/>
            <person name="Birren B."/>
        </authorList>
    </citation>
    <scope>NUCLEOTIDE SEQUENCE [LARGE SCALE GENOMIC DNA]</scope>
    <source>
        <strain evidence="3">race PST-78</strain>
    </source>
</reference>
<evidence type="ECO:0000256" key="1">
    <source>
        <dbReference type="SAM" id="MobiDB-lite"/>
    </source>
</evidence>
<protein>
    <submittedName>
        <fullName evidence="2">Uncharacterized protein</fullName>
    </submittedName>
</protein>
<evidence type="ECO:0000313" key="2">
    <source>
        <dbReference type="EMBL" id="KNE93506.1"/>
    </source>
</evidence>
<sequence length="185" mass="20904">MFGISTFARSQKCGGKTPLYACADGEIPLKSNLYIPWNDPDCKLNNKPIRWCCPDDGRMQQEERAATQARSPHNKNSIVGHHQSQEKKKPDTEKEIPSSHGNFDRIVEPFDLDSAPIQVAKWKSRETGLSVVWADVEGKLPYNRSHERTQSNPDIASYLGPLVNGYLNGQVPYRLNPNRFGLLRN</sequence>
<dbReference type="Proteomes" id="UP000054564">
    <property type="component" value="Unassembled WGS sequence"/>
</dbReference>
<gene>
    <name evidence="2" type="ORF">PSTG_13134</name>
</gene>
<feature type="region of interest" description="Disordered" evidence="1">
    <location>
        <begin position="60"/>
        <end position="105"/>
    </location>
</feature>
<proteinExistence type="predicted"/>
<dbReference type="EMBL" id="AJIL01000136">
    <property type="protein sequence ID" value="KNE93506.1"/>
    <property type="molecule type" value="Genomic_DNA"/>
</dbReference>
<keyword evidence="3" id="KW-1185">Reference proteome</keyword>
<dbReference type="AlphaFoldDB" id="A0A0L0V2X2"/>
<name>A0A0L0V2X2_9BASI</name>
<dbReference type="STRING" id="1165861.A0A0L0V2X2"/>
<comment type="caution">
    <text evidence="2">The sequence shown here is derived from an EMBL/GenBank/DDBJ whole genome shotgun (WGS) entry which is preliminary data.</text>
</comment>
<organism evidence="2 3">
    <name type="scientific">Puccinia striiformis f. sp. tritici PST-78</name>
    <dbReference type="NCBI Taxonomy" id="1165861"/>
    <lineage>
        <taxon>Eukaryota</taxon>
        <taxon>Fungi</taxon>
        <taxon>Dikarya</taxon>
        <taxon>Basidiomycota</taxon>
        <taxon>Pucciniomycotina</taxon>
        <taxon>Pucciniomycetes</taxon>
        <taxon>Pucciniales</taxon>
        <taxon>Pucciniaceae</taxon>
        <taxon>Puccinia</taxon>
    </lineage>
</organism>
<feature type="compositionally biased region" description="Polar residues" evidence="1">
    <location>
        <begin position="68"/>
        <end position="77"/>
    </location>
</feature>
<accession>A0A0L0V2X2</accession>
<feature type="compositionally biased region" description="Basic and acidic residues" evidence="1">
    <location>
        <begin position="83"/>
        <end position="105"/>
    </location>
</feature>